<dbReference type="EMBL" id="LAZR01040815">
    <property type="protein sequence ID" value="KKL13551.1"/>
    <property type="molecule type" value="Genomic_DNA"/>
</dbReference>
<dbReference type="PROSITE" id="PS51257">
    <property type="entry name" value="PROKAR_LIPOPROTEIN"/>
    <property type="match status" value="1"/>
</dbReference>
<dbReference type="AlphaFoldDB" id="A0A0F9D6W7"/>
<proteinExistence type="predicted"/>
<accession>A0A0F9D6W7</accession>
<reference evidence="1" key="1">
    <citation type="journal article" date="2015" name="Nature">
        <title>Complex archaea that bridge the gap between prokaryotes and eukaryotes.</title>
        <authorList>
            <person name="Spang A."/>
            <person name="Saw J.H."/>
            <person name="Jorgensen S.L."/>
            <person name="Zaremba-Niedzwiedzka K."/>
            <person name="Martijn J."/>
            <person name="Lind A.E."/>
            <person name="van Eijk R."/>
            <person name="Schleper C."/>
            <person name="Guy L."/>
            <person name="Ettema T.J."/>
        </authorList>
    </citation>
    <scope>NUCLEOTIDE SEQUENCE</scope>
</reference>
<gene>
    <name evidence="1" type="ORF">LCGC14_2524640</name>
</gene>
<evidence type="ECO:0000313" key="1">
    <source>
        <dbReference type="EMBL" id="KKL13551.1"/>
    </source>
</evidence>
<name>A0A0F9D6W7_9ZZZZ</name>
<comment type="caution">
    <text evidence="1">The sequence shown here is derived from an EMBL/GenBank/DDBJ whole genome shotgun (WGS) entry which is preliminary data.</text>
</comment>
<sequence length="95" mass="10730">MAKKNGKLLISLVGLAIVVIGCVMAIAKTYFILPTEVTHQAKDIDEMKDEVKYIDARVDLVEDIVSIIQNDLNYIRGDIAEQKELSKEILKELRK</sequence>
<organism evidence="1">
    <name type="scientific">marine sediment metagenome</name>
    <dbReference type="NCBI Taxonomy" id="412755"/>
    <lineage>
        <taxon>unclassified sequences</taxon>
        <taxon>metagenomes</taxon>
        <taxon>ecological metagenomes</taxon>
    </lineage>
</organism>
<protein>
    <submittedName>
        <fullName evidence="1">Uncharacterized protein</fullName>
    </submittedName>
</protein>